<evidence type="ECO:0000313" key="5">
    <source>
        <dbReference type="EMBL" id="MFL9999848.1"/>
    </source>
</evidence>
<keyword evidence="3" id="KW-0804">Transcription</keyword>
<dbReference type="Pfam" id="PF07729">
    <property type="entry name" value="FCD"/>
    <property type="match status" value="1"/>
</dbReference>
<dbReference type="SMART" id="SM00895">
    <property type="entry name" value="FCD"/>
    <property type="match status" value="1"/>
</dbReference>
<dbReference type="SMART" id="SM00345">
    <property type="entry name" value="HTH_GNTR"/>
    <property type="match status" value="1"/>
</dbReference>
<dbReference type="Proteomes" id="UP001629230">
    <property type="component" value="Unassembled WGS sequence"/>
</dbReference>
<dbReference type="RefSeq" id="WP_408175339.1">
    <property type="nucleotide sequence ID" value="NZ_JAQQEZ010000001.1"/>
</dbReference>
<dbReference type="PANTHER" id="PTHR43537:SF5">
    <property type="entry name" value="UXU OPERON TRANSCRIPTIONAL REGULATOR"/>
    <property type="match status" value="1"/>
</dbReference>
<keyword evidence="2" id="KW-0238">DNA-binding</keyword>
<dbReference type="SUPFAM" id="SSF48008">
    <property type="entry name" value="GntR ligand-binding domain-like"/>
    <property type="match status" value="1"/>
</dbReference>
<dbReference type="PANTHER" id="PTHR43537">
    <property type="entry name" value="TRANSCRIPTIONAL REGULATOR, GNTR FAMILY"/>
    <property type="match status" value="1"/>
</dbReference>
<dbReference type="PROSITE" id="PS50949">
    <property type="entry name" value="HTH_GNTR"/>
    <property type="match status" value="1"/>
</dbReference>
<dbReference type="InterPro" id="IPR000524">
    <property type="entry name" value="Tscrpt_reg_HTH_GntR"/>
</dbReference>
<evidence type="ECO:0000313" key="6">
    <source>
        <dbReference type="Proteomes" id="UP001629230"/>
    </source>
</evidence>
<dbReference type="CDD" id="cd07377">
    <property type="entry name" value="WHTH_GntR"/>
    <property type="match status" value="1"/>
</dbReference>
<dbReference type="Gene3D" id="1.20.120.530">
    <property type="entry name" value="GntR ligand-binding domain-like"/>
    <property type="match status" value="1"/>
</dbReference>
<dbReference type="InterPro" id="IPR036388">
    <property type="entry name" value="WH-like_DNA-bd_sf"/>
</dbReference>
<dbReference type="SUPFAM" id="SSF46785">
    <property type="entry name" value="Winged helix' DNA-binding domain"/>
    <property type="match status" value="1"/>
</dbReference>
<name>A0ABW9AI76_9BURK</name>
<evidence type="ECO:0000256" key="2">
    <source>
        <dbReference type="ARBA" id="ARBA00023125"/>
    </source>
</evidence>
<dbReference type="Gene3D" id="1.10.10.10">
    <property type="entry name" value="Winged helix-like DNA-binding domain superfamily/Winged helix DNA-binding domain"/>
    <property type="match status" value="1"/>
</dbReference>
<evidence type="ECO:0000259" key="4">
    <source>
        <dbReference type="PROSITE" id="PS50949"/>
    </source>
</evidence>
<dbReference type="PRINTS" id="PR00035">
    <property type="entry name" value="HTHGNTR"/>
</dbReference>
<sequence length="241" mass="27504">MPYDSWNPSQLFYPMPDHPVSDPVYTLKEALLANLRDGRWHPGERLPTERQMSETYAVGRSTVRRALAQMKEMGLITQTVGSGTYVAQDVEQKIPKAAEPQAVVSPAELMDARLIFEPGLIDLVVRNGTPADFAAMEACCVSAEQSKTLEEFERWDAEFHHKIAEAAHNNFMVSVFNLILKVREHGEWGLLKKRSLTPERRLAYQREHRQLLAALKERDAASARDFMVTHLVNVRRNLFDF</sequence>
<dbReference type="InterPro" id="IPR008920">
    <property type="entry name" value="TF_FadR/GntR_C"/>
</dbReference>
<keyword evidence="1" id="KW-0805">Transcription regulation</keyword>
<gene>
    <name evidence="5" type="ORF">PQR57_02330</name>
</gene>
<accession>A0ABW9AI76</accession>
<evidence type="ECO:0000256" key="3">
    <source>
        <dbReference type="ARBA" id="ARBA00023163"/>
    </source>
</evidence>
<dbReference type="InterPro" id="IPR011711">
    <property type="entry name" value="GntR_C"/>
</dbReference>
<reference evidence="5 6" key="1">
    <citation type="journal article" date="2024" name="Chem. Sci.">
        <title>Discovery of megapolipeptins by genome mining of a Burkholderiales bacteria collection.</title>
        <authorList>
            <person name="Paulo B.S."/>
            <person name="Recchia M.J.J."/>
            <person name="Lee S."/>
            <person name="Fergusson C.H."/>
            <person name="Romanowski S.B."/>
            <person name="Hernandez A."/>
            <person name="Krull N."/>
            <person name="Liu D.Y."/>
            <person name="Cavanagh H."/>
            <person name="Bos A."/>
            <person name="Gray C.A."/>
            <person name="Murphy B.T."/>
            <person name="Linington R.G."/>
            <person name="Eustaquio A.S."/>
        </authorList>
    </citation>
    <scope>NUCLEOTIDE SEQUENCE [LARGE SCALE GENOMIC DNA]</scope>
    <source>
        <strain evidence="5 6">RL17-350-BIC-A</strain>
    </source>
</reference>
<organism evidence="5 6">
    <name type="scientific">Paraburkholderia dipogonis</name>
    <dbReference type="NCBI Taxonomy" id="1211383"/>
    <lineage>
        <taxon>Bacteria</taxon>
        <taxon>Pseudomonadati</taxon>
        <taxon>Pseudomonadota</taxon>
        <taxon>Betaproteobacteria</taxon>
        <taxon>Burkholderiales</taxon>
        <taxon>Burkholderiaceae</taxon>
        <taxon>Paraburkholderia</taxon>
    </lineage>
</organism>
<dbReference type="InterPro" id="IPR036390">
    <property type="entry name" value="WH_DNA-bd_sf"/>
</dbReference>
<dbReference type="EMBL" id="JAQQEZ010000001">
    <property type="protein sequence ID" value="MFL9999848.1"/>
    <property type="molecule type" value="Genomic_DNA"/>
</dbReference>
<dbReference type="Pfam" id="PF00392">
    <property type="entry name" value="GntR"/>
    <property type="match status" value="1"/>
</dbReference>
<evidence type="ECO:0000256" key="1">
    <source>
        <dbReference type="ARBA" id="ARBA00023015"/>
    </source>
</evidence>
<keyword evidence="6" id="KW-1185">Reference proteome</keyword>
<proteinExistence type="predicted"/>
<comment type="caution">
    <text evidence="5">The sequence shown here is derived from an EMBL/GenBank/DDBJ whole genome shotgun (WGS) entry which is preliminary data.</text>
</comment>
<feature type="domain" description="HTH gntR-type" evidence="4">
    <location>
        <begin position="21"/>
        <end position="89"/>
    </location>
</feature>
<protein>
    <submittedName>
        <fullName evidence="5">FCD domain-containing protein</fullName>
    </submittedName>
</protein>